<protein>
    <submittedName>
        <fullName evidence="1">Uncharacterized protein</fullName>
    </submittedName>
</protein>
<proteinExistence type="predicted"/>
<dbReference type="AlphaFoldDB" id="A0A1F7U5Q7"/>
<evidence type="ECO:0000313" key="2">
    <source>
        <dbReference type="Proteomes" id="UP000177088"/>
    </source>
</evidence>
<organism evidence="1 2">
    <name type="scientific">Candidatus Uhrbacteria bacterium RIFCSPHIGHO2_02_FULL_60_10</name>
    <dbReference type="NCBI Taxonomy" id="1802392"/>
    <lineage>
        <taxon>Bacteria</taxon>
        <taxon>Candidatus Uhriibacteriota</taxon>
    </lineage>
</organism>
<evidence type="ECO:0000313" key="1">
    <source>
        <dbReference type="EMBL" id="OGL73593.1"/>
    </source>
</evidence>
<accession>A0A1F7U5Q7</accession>
<reference evidence="1 2" key="1">
    <citation type="journal article" date="2016" name="Nat. Commun.">
        <title>Thousands of microbial genomes shed light on interconnected biogeochemical processes in an aquifer system.</title>
        <authorList>
            <person name="Anantharaman K."/>
            <person name="Brown C.T."/>
            <person name="Hug L.A."/>
            <person name="Sharon I."/>
            <person name="Castelle C.J."/>
            <person name="Probst A.J."/>
            <person name="Thomas B.C."/>
            <person name="Singh A."/>
            <person name="Wilkins M.J."/>
            <person name="Karaoz U."/>
            <person name="Brodie E.L."/>
            <person name="Williams K.H."/>
            <person name="Hubbard S.S."/>
            <person name="Banfield J.F."/>
        </authorList>
    </citation>
    <scope>NUCLEOTIDE SEQUENCE [LARGE SCALE GENOMIC DNA]</scope>
</reference>
<comment type="caution">
    <text evidence="1">The sequence shown here is derived from an EMBL/GenBank/DDBJ whole genome shotgun (WGS) entry which is preliminary data.</text>
</comment>
<dbReference type="EMBL" id="MGEA01000054">
    <property type="protein sequence ID" value="OGL73593.1"/>
    <property type="molecule type" value="Genomic_DNA"/>
</dbReference>
<dbReference type="Proteomes" id="UP000177088">
    <property type="component" value="Unassembled WGS sequence"/>
</dbReference>
<gene>
    <name evidence="1" type="ORF">A3C96_00245</name>
</gene>
<dbReference type="InterPro" id="IPR014729">
    <property type="entry name" value="Rossmann-like_a/b/a_fold"/>
</dbReference>
<dbReference type="Gene3D" id="3.40.50.620">
    <property type="entry name" value="HUPs"/>
    <property type="match status" value="1"/>
</dbReference>
<sequence>MLGTYSLASRVATFLPLVNVWKSEVLVLGREIGVPDEILASSLRADPDCGRPAELAEIPITKVEAFLLARERGTVAADLTSAQAAYLDTICRRNAFKQSLPQWGPEI</sequence>
<name>A0A1F7U5Q7_9BACT</name>